<dbReference type="PANTHER" id="PTHR10954">
    <property type="entry name" value="RIBONUCLEASE H2 SUBUNIT A"/>
    <property type="match status" value="1"/>
</dbReference>
<comment type="similarity">
    <text evidence="5 14 16">Belongs to the RNase HII family.</text>
</comment>
<accession>A0A7R6PF20</accession>
<evidence type="ECO:0000256" key="5">
    <source>
        <dbReference type="ARBA" id="ARBA00007383"/>
    </source>
</evidence>
<keyword evidence="19" id="KW-1185">Reference proteome</keyword>
<dbReference type="EC" id="3.1.26.4" evidence="6 14"/>
<dbReference type="EMBL" id="AP017470">
    <property type="protein sequence ID" value="BBB32538.1"/>
    <property type="molecule type" value="Genomic_DNA"/>
</dbReference>
<dbReference type="Pfam" id="PF01351">
    <property type="entry name" value="RNase_HII"/>
    <property type="match status" value="1"/>
</dbReference>
<dbReference type="InterPro" id="IPR012337">
    <property type="entry name" value="RNaseH-like_sf"/>
</dbReference>
<comment type="cofactor">
    <cofactor evidence="14 15">
        <name>Mn(2+)</name>
        <dbReference type="ChEBI" id="CHEBI:29035"/>
    </cofactor>
    <cofactor evidence="14 15">
        <name>Mg(2+)</name>
        <dbReference type="ChEBI" id="CHEBI:18420"/>
    </cofactor>
    <text evidence="14 15">Manganese or magnesium. Binds 1 divalent metal ion per monomer in the absence of substrate. May bind a second metal ion after substrate binding.</text>
</comment>
<reference evidence="18 19" key="1">
    <citation type="journal article" date="2012" name="Extremophiles">
        <title>Thermotomaculum hydrothermale gen. nov., sp. nov., a novel heterotrophic thermophile within the phylum Acidobacteria from a deep-sea hydrothermal vent chimney in the Southern Okinawa Trough.</title>
        <authorList>
            <person name="Izumi H."/>
            <person name="Nunoura T."/>
            <person name="Miyazaki M."/>
            <person name="Mino S."/>
            <person name="Toki T."/>
            <person name="Takai K."/>
            <person name="Sako Y."/>
            <person name="Sawabe T."/>
            <person name="Nakagawa S."/>
        </authorList>
    </citation>
    <scope>NUCLEOTIDE SEQUENCE [LARGE SCALE GENOMIC DNA]</scope>
    <source>
        <strain evidence="18 19">AC55</strain>
    </source>
</reference>
<comment type="subcellular location">
    <subcellularLocation>
        <location evidence="4 14">Cytoplasm</location>
    </subcellularLocation>
</comment>
<dbReference type="AlphaFoldDB" id="A0A7R6PF20"/>
<dbReference type="GO" id="GO:0032299">
    <property type="term" value="C:ribonuclease H2 complex"/>
    <property type="evidence" value="ECO:0007669"/>
    <property type="project" value="TreeGrafter"/>
</dbReference>
<dbReference type="CDD" id="cd07182">
    <property type="entry name" value="RNase_HII_bacteria_HII_like"/>
    <property type="match status" value="1"/>
</dbReference>
<keyword evidence="11 14" id="KW-0255">Endonuclease</keyword>
<evidence type="ECO:0000259" key="17">
    <source>
        <dbReference type="PROSITE" id="PS51975"/>
    </source>
</evidence>
<evidence type="ECO:0000256" key="7">
    <source>
        <dbReference type="ARBA" id="ARBA00019179"/>
    </source>
</evidence>
<keyword evidence="9 14" id="KW-0540">Nuclease</keyword>
<evidence type="ECO:0000256" key="11">
    <source>
        <dbReference type="ARBA" id="ARBA00022759"/>
    </source>
</evidence>
<evidence type="ECO:0000256" key="16">
    <source>
        <dbReference type="RuleBase" id="RU003515"/>
    </source>
</evidence>
<feature type="binding site" evidence="14 15">
    <location>
        <position position="118"/>
    </location>
    <ligand>
        <name>a divalent metal cation</name>
        <dbReference type="ChEBI" id="CHEBI:60240"/>
    </ligand>
</feature>
<keyword evidence="10 14" id="KW-0479">Metal-binding</keyword>
<name>A0A7R6PF20_9BACT</name>
<evidence type="ECO:0000256" key="4">
    <source>
        <dbReference type="ARBA" id="ARBA00004496"/>
    </source>
</evidence>
<dbReference type="Gene3D" id="3.30.420.10">
    <property type="entry name" value="Ribonuclease H-like superfamily/Ribonuclease H"/>
    <property type="match status" value="1"/>
</dbReference>
<keyword evidence="12 14" id="KW-0378">Hydrolase</keyword>
<gene>
    <name evidence="14 18" type="primary">rnhB</name>
    <name evidence="18" type="ORF">TTHT_0996</name>
</gene>
<dbReference type="InterPro" id="IPR024567">
    <property type="entry name" value="RNase_HII/HIII_dom"/>
</dbReference>
<dbReference type="InterPro" id="IPR022898">
    <property type="entry name" value="RNase_HII"/>
</dbReference>
<dbReference type="SUPFAM" id="SSF53098">
    <property type="entry name" value="Ribonuclease H-like"/>
    <property type="match status" value="1"/>
</dbReference>
<dbReference type="Proteomes" id="UP000595564">
    <property type="component" value="Chromosome"/>
</dbReference>
<keyword evidence="13 14" id="KW-0464">Manganese</keyword>
<dbReference type="PROSITE" id="PS51975">
    <property type="entry name" value="RNASE_H_2"/>
    <property type="match status" value="1"/>
</dbReference>
<dbReference type="HAMAP" id="MF_00052_B">
    <property type="entry name" value="RNase_HII_B"/>
    <property type="match status" value="1"/>
</dbReference>
<evidence type="ECO:0000256" key="3">
    <source>
        <dbReference type="ARBA" id="ARBA00004065"/>
    </source>
</evidence>
<dbReference type="GO" id="GO:0030145">
    <property type="term" value="F:manganese ion binding"/>
    <property type="evidence" value="ECO:0007669"/>
    <property type="project" value="UniProtKB-UniRule"/>
</dbReference>
<evidence type="ECO:0000256" key="1">
    <source>
        <dbReference type="ARBA" id="ARBA00000077"/>
    </source>
</evidence>
<comment type="catalytic activity">
    <reaction evidence="1 14 15 16">
        <text>Endonucleolytic cleavage to 5'-phosphomonoester.</text>
        <dbReference type="EC" id="3.1.26.4"/>
    </reaction>
</comment>
<evidence type="ECO:0000256" key="8">
    <source>
        <dbReference type="ARBA" id="ARBA00022490"/>
    </source>
</evidence>
<protein>
    <recommendedName>
        <fullName evidence="7 14">Ribonuclease HII</fullName>
        <shortName evidence="14">RNase HII</shortName>
        <ecNumber evidence="6 14">3.1.26.4</ecNumber>
    </recommendedName>
</protein>
<evidence type="ECO:0000313" key="19">
    <source>
        <dbReference type="Proteomes" id="UP000595564"/>
    </source>
</evidence>
<dbReference type="GO" id="GO:0005737">
    <property type="term" value="C:cytoplasm"/>
    <property type="evidence" value="ECO:0007669"/>
    <property type="project" value="UniProtKB-SubCell"/>
</dbReference>
<comment type="function">
    <text evidence="3 14 16">Endonuclease that specifically degrades the RNA of RNA-DNA hybrids.</text>
</comment>
<dbReference type="InterPro" id="IPR036397">
    <property type="entry name" value="RNaseH_sf"/>
</dbReference>
<dbReference type="GO" id="GO:0003723">
    <property type="term" value="F:RNA binding"/>
    <property type="evidence" value="ECO:0007669"/>
    <property type="project" value="UniProtKB-UniRule"/>
</dbReference>
<evidence type="ECO:0000256" key="15">
    <source>
        <dbReference type="PROSITE-ProRule" id="PRU01319"/>
    </source>
</evidence>
<dbReference type="GO" id="GO:0043137">
    <property type="term" value="P:DNA replication, removal of RNA primer"/>
    <property type="evidence" value="ECO:0007669"/>
    <property type="project" value="TreeGrafter"/>
</dbReference>
<dbReference type="InterPro" id="IPR001352">
    <property type="entry name" value="RNase_HII/HIII"/>
</dbReference>
<evidence type="ECO:0000256" key="9">
    <source>
        <dbReference type="ARBA" id="ARBA00022722"/>
    </source>
</evidence>
<sequence length="200" mass="23178">MECNELNFFAKYKYIIGIDEAGRGPLAGPVFVCAFCCDYEDYKNLLSYKELTDSKKLNEKKREKLYSGFKHQFKYSIKSASNIEIDKLNILKATLKKMEEALNSFNEEILSNSIVLVDGNKPLNIPYPQKTIVKGDLKCKVIAAASIMAKVSRDLFMLEMDKIYPQYNFKKHKGYPTKEHKELIKKFGLSPIHRKSFKYF</sequence>
<dbReference type="NCBIfam" id="NF000595">
    <property type="entry name" value="PRK00015.1-3"/>
    <property type="match status" value="1"/>
</dbReference>
<dbReference type="RefSeq" id="WP_201328891.1">
    <property type="nucleotide sequence ID" value="NZ_AP017470.1"/>
</dbReference>
<proteinExistence type="inferred from homology"/>
<evidence type="ECO:0000256" key="14">
    <source>
        <dbReference type="HAMAP-Rule" id="MF_00052"/>
    </source>
</evidence>
<feature type="binding site" evidence="14 15">
    <location>
        <position position="20"/>
    </location>
    <ligand>
        <name>a divalent metal cation</name>
        <dbReference type="ChEBI" id="CHEBI:60240"/>
    </ligand>
</feature>
<organism evidence="18 19">
    <name type="scientific">Thermotomaculum hydrothermale</name>
    <dbReference type="NCBI Taxonomy" id="981385"/>
    <lineage>
        <taxon>Bacteria</taxon>
        <taxon>Pseudomonadati</taxon>
        <taxon>Acidobacteriota</taxon>
        <taxon>Holophagae</taxon>
        <taxon>Thermotomaculales</taxon>
        <taxon>Thermotomaculaceae</taxon>
        <taxon>Thermotomaculum</taxon>
    </lineage>
</organism>
<comment type="cofactor">
    <cofactor evidence="2">
        <name>Mg(2+)</name>
        <dbReference type="ChEBI" id="CHEBI:18420"/>
    </cofactor>
</comment>
<evidence type="ECO:0000256" key="10">
    <source>
        <dbReference type="ARBA" id="ARBA00022723"/>
    </source>
</evidence>
<dbReference type="GO" id="GO:0006298">
    <property type="term" value="P:mismatch repair"/>
    <property type="evidence" value="ECO:0007669"/>
    <property type="project" value="TreeGrafter"/>
</dbReference>
<evidence type="ECO:0000256" key="6">
    <source>
        <dbReference type="ARBA" id="ARBA00012180"/>
    </source>
</evidence>
<dbReference type="KEGG" id="thyd:TTHT_0996"/>
<feature type="domain" description="RNase H type-2" evidence="17">
    <location>
        <begin position="13"/>
        <end position="200"/>
    </location>
</feature>
<evidence type="ECO:0000256" key="2">
    <source>
        <dbReference type="ARBA" id="ARBA00001946"/>
    </source>
</evidence>
<keyword evidence="8 14" id="KW-0963">Cytoplasm</keyword>
<dbReference type="PANTHER" id="PTHR10954:SF18">
    <property type="entry name" value="RIBONUCLEASE HII"/>
    <property type="match status" value="1"/>
</dbReference>
<feature type="binding site" evidence="14 15">
    <location>
        <position position="19"/>
    </location>
    <ligand>
        <name>a divalent metal cation</name>
        <dbReference type="ChEBI" id="CHEBI:60240"/>
    </ligand>
</feature>
<dbReference type="GO" id="GO:0004523">
    <property type="term" value="F:RNA-DNA hybrid ribonuclease activity"/>
    <property type="evidence" value="ECO:0007669"/>
    <property type="project" value="UniProtKB-UniRule"/>
</dbReference>
<evidence type="ECO:0000256" key="12">
    <source>
        <dbReference type="ARBA" id="ARBA00022801"/>
    </source>
</evidence>
<evidence type="ECO:0000313" key="18">
    <source>
        <dbReference type="EMBL" id="BBB32538.1"/>
    </source>
</evidence>
<evidence type="ECO:0000256" key="13">
    <source>
        <dbReference type="ARBA" id="ARBA00023211"/>
    </source>
</evidence>